<dbReference type="InterPro" id="IPR039498">
    <property type="entry name" value="NTP_transf_5"/>
</dbReference>
<keyword evidence="2" id="KW-1185">Reference proteome</keyword>
<dbReference type="EMBL" id="SJPR01000001">
    <property type="protein sequence ID" value="TWU00559.1"/>
    <property type="molecule type" value="Genomic_DNA"/>
</dbReference>
<accession>A0A5C6AMR9</accession>
<name>A0A5C6AMR9_9BACT</name>
<sequence length="192" mass="21013">MLEPISLERMVRAVEKVRDRLKRAVAALEAAGVPYAVAGGNAVAAWVSRVDEAAVRNTQDVDILLRREDLDAAKAALGAAGFVYRHVKSIDMFLDGPDAKARDAVHVVFAGEPVKADSVAPSPRVDEHDATGDFRVVGLEPLVRMKLTSYRRKDQVHLLDMIEVGLIDATWPGRFEHPLGERLQSLLDDPEG</sequence>
<organism evidence="1 2">
    <name type="scientific">Botrimarina colliarenosi</name>
    <dbReference type="NCBI Taxonomy" id="2528001"/>
    <lineage>
        <taxon>Bacteria</taxon>
        <taxon>Pseudomonadati</taxon>
        <taxon>Planctomycetota</taxon>
        <taxon>Planctomycetia</taxon>
        <taxon>Pirellulales</taxon>
        <taxon>Lacipirellulaceae</taxon>
        <taxon>Botrimarina</taxon>
    </lineage>
</organism>
<comment type="caution">
    <text evidence="1">The sequence shown here is derived from an EMBL/GenBank/DDBJ whole genome shotgun (WGS) entry which is preliminary data.</text>
</comment>
<dbReference type="RefSeq" id="WP_146444219.1">
    <property type="nucleotide sequence ID" value="NZ_SJPR01000001.1"/>
</dbReference>
<proteinExistence type="predicted"/>
<dbReference type="Gene3D" id="3.30.460.40">
    <property type="match status" value="1"/>
</dbReference>
<evidence type="ECO:0000313" key="2">
    <source>
        <dbReference type="Proteomes" id="UP000317421"/>
    </source>
</evidence>
<dbReference type="SUPFAM" id="SSF81301">
    <property type="entry name" value="Nucleotidyltransferase"/>
    <property type="match status" value="1"/>
</dbReference>
<evidence type="ECO:0000313" key="1">
    <source>
        <dbReference type="EMBL" id="TWU00559.1"/>
    </source>
</evidence>
<dbReference type="Proteomes" id="UP000317421">
    <property type="component" value="Unassembled WGS sequence"/>
</dbReference>
<gene>
    <name evidence="1" type="ORF">Pla108_15110</name>
</gene>
<dbReference type="InterPro" id="IPR043519">
    <property type="entry name" value="NT_sf"/>
</dbReference>
<dbReference type="Pfam" id="PF14907">
    <property type="entry name" value="NTP_transf_5"/>
    <property type="match status" value="1"/>
</dbReference>
<dbReference type="OrthoDB" id="268376at2"/>
<protein>
    <submittedName>
        <fullName evidence="1">Uncharacterized protein</fullName>
    </submittedName>
</protein>
<reference evidence="1 2" key="1">
    <citation type="submission" date="2019-02" db="EMBL/GenBank/DDBJ databases">
        <title>Deep-cultivation of Planctomycetes and their phenomic and genomic characterization uncovers novel biology.</title>
        <authorList>
            <person name="Wiegand S."/>
            <person name="Jogler M."/>
            <person name="Boedeker C."/>
            <person name="Pinto D."/>
            <person name="Vollmers J."/>
            <person name="Rivas-Marin E."/>
            <person name="Kohn T."/>
            <person name="Peeters S.H."/>
            <person name="Heuer A."/>
            <person name="Rast P."/>
            <person name="Oberbeckmann S."/>
            <person name="Bunk B."/>
            <person name="Jeske O."/>
            <person name="Meyerdierks A."/>
            <person name="Storesund J.E."/>
            <person name="Kallscheuer N."/>
            <person name="Luecker S."/>
            <person name="Lage O.M."/>
            <person name="Pohl T."/>
            <person name="Merkel B.J."/>
            <person name="Hornburger P."/>
            <person name="Mueller R.-W."/>
            <person name="Bruemmer F."/>
            <person name="Labrenz M."/>
            <person name="Spormann A.M."/>
            <person name="Op Den Camp H."/>
            <person name="Overmann J."/>
            <person name="Amann R."/>
            <person name="Jetten M.S.M."/>
            <person name="Mascher T."/>
            <person name="Medema M.H."/>
            <person name="Devos D.P."/>
            <person name="Kaster A.-K."/>
            <person name="Ovreas L."/>
            <person name="Rohde M."/>
            <person name="Galperin M.Y."/>
            <person name="Jogler C."/>
        </authorList>
    </citation>
    <scope>NUCLEOTIDE SEQUENCE [LARGE SCALE GENOMIC DNA]</scope>
    <source>
        <strain evidence="1 2">Pla108</strain>
    </source>
</reference>
<dbReference type="AlphaFoldDB" id="A0A5C6AMR9"/>